<protein>
    <submittedName>
        <fullName evidence="8">Cation diffusion facilitator family transporter</fullName>
    </submittedName>
</protein>
<keyword evidence="4 6" id="KW-1133">Transmembrane helix</keyword>
<keyword evidence="9" id="KW-1185">Reference proteome</keyword>
<evidence type="ECO:0000256" key="2">
    <source>
        <dbReference type="ARBA" id="ARBA00022448"/>
    </source>
</evidence>
<evidence type="ECO:0000256" key="6">
    <source>
        <dbReference type="SAM" id="Phobius"/>
    </source>
</evidence>
<evidence type="ECO:0000256" key="4">
    <source>
        <dbReference type="ARBA" id="ARBA00022989"/>
    </source>
</evidence>
<gene>
    <name evidence="8" type="ORF">G3T36_09810</name>
</gene>
<dbReference type="Gene3D" id="1.20.1510.10">
    <property type="entry name" value="Cation efflux protein transmembrane domain"/>
    <property type="match status" value="1"/>
</dbReference>
<dbReference type="GO" id="GO:0008324">
    <property type="term" value="F:monoatomic cation transmembrane transporter activity"/>
    <property type="evidence" value="ECO:0007669"/>
    <property type="project" value="InterPro"/>
</dbReference>
<comment type="caution">
    <text evidence="8">The sequence shown here is derived from an EMBL/GenBank/DDBJ whole genome shotgun (WGS) entry which is preliminary data.</text>
</comment>
<dbReference type="Pfam" id="PF01545">
    <property type="entry name" value="Cation_efflux"/>
    <property type="match status" value="1"/>
</dbReference>
<proteinExistence type="predicted"/>
<organism evidence="8 9">
    <name type="scientific">Leifsonia tongyongensis</name>
    <dbReference type="NCBI Taxonomy" id="1268043"/>
    <lineage>
        <taxon>Bacteria</taxon>
        <taxon>Bacillati</taxon>
        <taxon>Actinomycetota</taxon>
        <taxon>Actinomycetes</taxon>
        <taxon>Micrococcales</taxon>
        <taxon>Microbacteriaceae</taxon>
        <taxon>Leifsonia</taxon>
    </lineage>
</organism>
<dbReference type="NCBIfam" id="TIGR01297">
    <property type="entry name" value="CDF"/>
    <property type="match status" value="1"/>
</dbReference>
<dbReference type="PANTHER" id="PTHR13414">
    <property type="entry name" value="HUEL-CATION TRANSPORTER"/>
    <property type="match status" value="1"/>
</dbReference>
<dbReference type="Proteomes" id="UP000474967">
    <property type="component" value="Unassembled WGS sequence"/>
</dbReference>
<name>A0A6L9XXL8_9MICO</name>
<dbReference type="EMBL" id="JAAGWY010000002">
    <property type="protein sequence ID" value="NEN06171.1"/>
    <property type="molecule type" value="Genomic_DNA"/>
</dbReference>
<keyword evidence="3 6" id="KW-0812">Transmembrane</keyword>
<keyword evidence="2" id="KW-0813">Transport</keyword>
<evidence type="ECO:0000259" key="7">
    <source>
        <dbReference type="Pfam" id="PF01545"/>
    </source>
</evidence>
<dbReference type="AlphaFoldDB" id="A0A6L9XXL8"/>
<dbReference type="InterPro" id="IPR027469">
    <property type="entry name" value="Cation_efflux_TMD_sf"/>
</dbReference>
<dbReference type="RefSeq" id="WP_163289613.1">
    <property type="nucleotide sequence ID" value="NZ_JAAGWY010000002.1"/>
</dbReference>
<dbReference type="InterPro" id="IPR040177">
    <property type="entry name" value="SLC30A9"/>
</dbReference>
<feature type="transmembrane region" description="Helical" evidence="6">
    <location>
        <begin position="86"/>
        <end position="110"/>
    </location>
</feature>
<accession>A0A6L9XXL8</accession>
<evidence type="ECO:0000256" key="1">
    <source>
        <dbReference type="ARBA" id="ARBA00004141"/>
    </source>
</evidence>
<dbReference type="SUPFAM" id="SSF161111">
    <property type="entry name" value="Cation efflux protein transmembrane domain-like"/>
    <property type="match status" value="1"/>
</dbReference>
<evidence type="ECO:0000313" key="9">
    <source>
        <dbReference type="Proteomes" id="UP000474967"/>
    </source>
</evidence>
<dbReference type="PANTHER" id="PTHR13414:SF9">
    <property type="entry name" value="PROTON-COUPLED ZINC ANTIPORTER SLC30A9, MITOCHONDRIAL"/>
    <property type="match status" value="1"/>
</dbReference>
<dbReference type="GO" id="GO:0016020">
    <property type="term" value="C:membrane"/>
    <property type="evidence" value="ECO:0007669"/>
    <property type="project" value="UniProtKB-SubCell"/>
</dbReference>
<feature type="transmembrane region" description="Helical" evidence="6">
    <location>
        <begin position="20"/>
        <end position="40"/>
    </location>
</feature>
<keyword evidence="5 6" id="KW-0472">Membrane</keyword>
<evidence type="ECO:0000256" key="3">
    <source>
        <dbReference type="ARBA" id="ARBA00022692"/>
    </source>
</evidence>
<dbReference type="GO" id="GO:0006829">
    <property type="term" value="P:zinc ion transport"/>
    <property type="evidence" value="ECO:0007669"/>
    <property type="project" value="InterPro"/>
</dbReference>
<feature type="domain" description="Cation efflux protein transmembrane" evidence="7">
    <location>
        <begin position="20"/>
        <end position="222"/>
    </location>
</feature>
<comment type="subcellular location">
    <subcellularLocation>
        <location evidence="1">Membrane</location>
        <topology evidence="1">Multi-pass membrane protein</topology>
    </subcellularLocation>
</comment>
<dbReference type="InterPro" id="IPR058533">
    <property type="entry name" value="Cation_efflux_TM"/>
</dbReference>
<evidence type="ECO:0000256" key="5">
    <source>
        <dbReference type="ARBA" id="ARBA00023136"/>
    </source>
</evidence>
<feature type="transmembrane region" description="Helical" evidence="6">
    <location>
        <begin position="122"/>
        <end position="141"/>
    </location>
</feature>
<evidence type="ECO:0000313" key="8">
    <source>
        <dbReference type="EMBL" id="NEN06171.1"/>
    </source>
</evidence>
<reference evidence="8 9" key="1">
    <citation type="journal article" date="2014" name="J. Microbiol.">
        <title>Diaminobutyricibacter tongyongensis gen. nov., sp. nov. and Homoserinibacter gongjuensis gen. nov., sp. nov. belong to the family Microbacteriaceae.</title>
        <authorList>
            <person name="Kim S.J."/>
            <person name="Ahn J.H."/>
            <person name="Weon H.Y."/>
            <person name="Hamada M."/>
            <person name="Suzuki K."/>
            <person name="Kwon S.W."/>
        </authorList>
    </citation>
    <scope>NUCLEOTIDE SEQUENCE [LARGE SCALE GENOMIC DNA]</scope>
    <source>
        <strain evidence="8 9">NBRC 108724</strain>
    </source>
</reference>
<feature type="transmembrane region" description="Helical" evidence="6">
    <location>
        <begin position="204"/>
        <end position="222"/>
    </location>
</feature>
<feature type="transmembrane region" description="Helical" evidence="6">
    <location>
        <begin position="173"/>
        <end position="192"/>
    </location>
</feature>
<sequence>MSEDPGTSGPTKAAGRLRTVIIAFAANFLVAVAKTFAAVITGSASMVAEAAHSWADTGNEVFLLLAERRSVRPRDSAHPDGYGREAYVWSLIAAFGLFTAGAVVSIYHGFAELTRAEPVNNFGVAYVVLAVSFVFEGISFAQSYVQAHRMADERGTGTLEHVLVTSNTTLRAVFAEDAAALIGLVIAFLGVLTHQLTGNAVYDAIGSILVGVLLGIVAIILIDRNRRFLVGQPASDAVTDSVLAVLLERDEIEKVTYLHLEFVGPEQFNLVAAVDLAGDHPESDVAAEFLAIGRELEKSPYILGAVLTLSLPGAKALVPGHPDENRSNAKTIADSF</sequence>
<dbReference type="InterPro" id="IPR002524">
    <property type="entry name" value="Cation_efflux"/>
</dbReference>